<reference evidence="1" key="2">
    <citation type="journal article" date="2015" name="Fish Shellfish Immunol.">
        <title>Early steps in the European eel (Anguilla anguilla)-Vibrio vulnificus interaction in the gills: Role of the RtxA13 toxin.</title>
        <authorList>
            <person name="Callol A."/>
            <person name="Pajuelo D."/>
            <person name="Ebbesson L."/>
            <person name="Teles M."/>
            <person name="MacKenzie S."/>
            <person name="Amaro C."/>
        </authorList>
    </citation>
    <scope>NUCLEOTIDE SEQUENCE</scope>
</reference>
<name>A0A0E9S1K4_ANGAN</name>
<protein>
    <submittedName>
        <fullName evidence="1">Uncharacterized protein</fullName>
    </submittedName>
</protein>
<accession>A0A0E9S1K4</accession>
<proteinExistence type="predicted"/>
<sequence>MSECYCYIILALPAEHM</sequence>
<dbReference type="AlphaFoldDB" id="A0A0E9S1K4"/>
<evidence type="ECO:0000313" key="1">
    <source>
        <dbReference type="EMBL" id="JAH35087.1"/>
    </source>
</evidence>
<dbReference type="EMBL" id="GBXM01073490">
    <property type="protein sequence ID" value="JAH35087.1"/>
    <property type="molecule type" value="Transcribed_RNA"/>
</dbReference>
<organism evidence="1">
    <name type="scientific">Anguilla anguilla</name>
    <name type="common">European freshwater eel</name>
    <name type="synonym">Muraena anguilla</name>
    <dbReference type="NCBI Taxonomy" id="7936"/>
    <lineage>
        <taxon>Eukaryota</taxon>
        <taxon>Metazoa</taxon>
        <taxon>Chordata</taxon>
        <taxon>Craniata</taxon>
        <taxon>Vertebrata</taxon>
        <taxon>Euteleostomi</taxon>
        <taxon>Actinopterygii</taxon>
        <taxon>Neopterygii</taxon>
        <taxon>Teleostei</taxon>
        <taxon>Anguilliformes</taxon>
        <taxon>Anguillidae</taxon>
        <taxon>Anguilla</taxon>
    </lineage>
</organism>
<reference evidence="1" key="1">
    <citation type="submission" date="2014-11" db="EMBL/GenBank/DDBJ databases">
        <authorList>
            <person name="Amaro Gonzalez C."/>
        </authorList>
    </citation>
    <scope>NUCLEOTIDE SEQUENCE</scope>
</reference>